<keyword evidence="2" id="KW-0413">Isomerase</keyword>
<evidence type="ECO:0000256" key="2">
    <source>
        <dbReference type="ARBA" id="ARBA00023235"/>
    </source>
</evidence>
<proteinExistence type="inferred from homology"/>
<dbReference type="EMBL" id="BSDR01000001">
    <property type="protein sequence ID" value="GLI32893.1"/>
    <property type="molecule type" value="Genomic_DNA"/>
</dbReference>
<dbReference type="Gene3D" id="3.40.50.1860">
    <property type="match status" value="2"/>
</dbReference>
<gene>
    <name evidence="3" type="ORF">DAMNIGENAA_03260</name>
</gene>
<comment type="similarity">
    <text evidence="1">Belongs to the aspartate/glutamate racemases family.</text>
</comment>
<reference evidence="3" key="1">
    <citation type="submission" date="2022-12" db="EMBL/GenBank/DDBJ databases">
        <title>Reference genome sequencing for broad-spectrum identification of bacterial and archaeal isolates by mass spectrometry.</title>
        <authorList>
            <person name="Sekiguchi Y."/>
            <person name="Tourlousse D.M."/>
        </authorList>
    </citation>
    <scope>NUCLEOTIDE SEQUENCE</scope>
    <source>
        <strain evidence="3">ASRB1</strain>
    </source>
</reference>
<comment type="caution">
    <text evidence="3">The sequence shown here is derived from an EMBL/GenBank/DDBJ whole genome shotgun (WGS) entry which is preliminary data.</text>
</comment>
<dbReference type="Pfam" id="PF01177">
    <property type="entry name" value="Asp_Glu_race"/>
    <property type="match status" value="1"/>
</dbReference>
<dbReference type="PROSITE" id="PS00924">
    <property type="entry name" value="ASP_GLU_RACEMASE_2"/>
    <property type="match status" value="1"/>
</dbReference>
<organism evidence="3 4">
    <name type="scientific">Desulforhabdus amnigena</name>
    <dbReference type="NCBI Taxonomy" id="40218"/>
    <lineage>
        <taxon>Bacteria</taxon>
        <taxon>Pseudomonadati</taxon>
        <taxon>Thermodesulfobacteriota</taxon>
        <taxon>Syntrophobacteria</taxon>
        <taxon>Syntrophobacterales</taxon>
        <taxon>Syntrophobacteraceae</taxon>
        <taxon>Desulforhabdus</taxon>
    </lineage>
</organism>
<protein>
    <submittedName>
        <fullName evidence="3">Racemase</fullName>
    </submittedName>
</protein>
<dbReference type="SUPFAM" id="SSF53681">
    <property type="entry name" value="Aspartate/glutamate racemase"/>
    <property type="match status" value="2"/>
</dbReference>
<keyword evidence="4" id="KW-1185">Reference proteome</keyword>
<accession>A0A9W6D083</accession>
<dbReference type="InterPro" id="IPR001920">
    <property type="entry name" value="Asp/Glu_race"/>
</dbReference>
<dbReference type="InterPro" id="IPR015942">
    <property type="entry name" value="Asp/Glu/hydantoin_racemase"/>
</dbReference>
<dbReference type="RefSeq" id="WP_281791916.1">
    <property type="nucleotide sequence ID" value="NZ_BSDR01000001.1"/>
</dbReference>
<dbReference type="GO" id="GO:0047661">
    <property type="term" value="F:amino-acid racemase activity"/>
    <property type="evidence" value="ECO:0007669"/>
    <property type="project" value="InterPro"/>
</dbReference>
<dbReference type="Proteomes" id="UP001144372">
    <property type="component" value="Unassembled WGS sequence"/>
</dbReference>
<dbReference type="InterPro" id="IPR033134">
    <property type="entry name" value="Asp/Glu_racemase_AS_2"/>
</dbReference>
<evidence type="ECO:0000313" key="3">
    <source>
        <dbReference type="EMBL" id="GLI32893.1"/>
    </source>
</evidence>
<dbReference type="PANTHER" id="PTHR21198:SF7">
    <property type="entry name" value="ASPARTATE-GLUTAMATE RACEMASE FAMILY"/>
    <property type="match status" value="1"/>
</dbReference>
<name>A0A9W6D083_9BACT</name>
<evidence type="ECO:0000313" key="4">
    <source>
        <dbReference type="Proteomes" id="UP001144372"/>
    </source>
</evidence>
<dbReference type="PANTHER" id="PTHR21198">
    <property type="entry name" value="GLUTAMATE RACEMASE"/>
    <property type="match status" value="1"/>
</dbReference>
<evidence type="ECO:0000256" key="1">
    <source>
        <dbReference type="ARBA" id="ARBA00007847"/>
    </source>
</evidence>
<dbReference type="NCBIfam" id="TIGR00035">
    <property type="entry name" value="asp_race"/>
    <property type="match status" value="1"/>
</dbReference>
<dbReference type="InterPro" id="IPR004380">
    <property type="entry name" value="Asp_race"/>
</dbReference>
<dbReference type="AlphaFoldDB" id="A0A9W6D083"/>
<sequence length="230" mass="25200">MKTIGLIGGMSWESTVEYYRIINQEVSRRLGGLHSGKILMYSVDFGEVESLMRDGRWDEIGGHVAGIARTLETGGADLVLLCTNTVHKIADRIESAIRVPFIHIADAAGEEIVGNGMSTVGLLGTRYTMEEDFYKKRLAEKFGLSVLIPPDEKRGVINDVIFNELCKGVVKPTSKNEFKAVIDELIVRGAQGIILGCTEIPMLIGDEDSSVPLFDTTKIHALRAVDYALS</sequence>